<sequence length="345" mass="34944">MFYKKMRITAFFLALLFFGLPFSSSFAAMTGGTYNIFADTFSATDDSAAATGGTYSLRSNAGEFAAGILQSSASGTIAVNGDGIFIFNETFYLSDGFASRTFRFFNLMGGGNGTVDVDGAVFVDIGGPGGFWASDLAIRIRDAINDPDAYLSIGATALGNTVTLVNSLGGADGNVPITEEVASADFVVAGMTGGGGTYTLRGGFQAMEKTVLSMSFTTTTVALGTLSLLDIASSTVSSTVTTDSVSGYSITLTEDGNLRDGGNDINDVLDGAVTAGSEEYGLRTIGGGGEWAGVDTAIVNGLSVATSLGVVTGQETGIQFRAAIGGSSLAGAYAHAITATASVNP</sequence>
<proteinExistence type="predicted"/>
<protein>
    <submittedName>
        <fullName evidence="2">Uncharacterized protein</fullName>
    </submittedName>
</protein>
<dbReference type="Proteomes" id="UP000178742">
    <property type="component" value="Unassembled WGS sequence"/>
</dbReference>
<name>A0A1F6M326_9BACT</name>
<feature type="chain" id="PRO_5009525552" evidence="1">
    <location>
        <begin position="28"/>
        <end position="345"/>
    </location>
</feature>
<gene>
    <name evidence="2" type="ORF">A3B90_02885</name>
</gene>
<comment type="caution">
    <text evidence="2">The sequence shown here is derived from an EMBL/GenBank/DDBJ whole genome shotgun (WGS) entry which is preliminary data.</text>
</comment>
<dbReference type="STRING" id="1798676.A3B90_02885"/>
<reference evidence="2 3" key="1">
    <citation type="journal article" date="2016" name="Nat. Commun.">
        <title>Thousands of microbial genomes shed light on interconnected biogeochemical processes in an aquifer system.</title>
        <authorList>
            <person name="Anantharaman K."/>
            <person name="Brown C.T."/>
            <person name="Hug L.A."/>
            <person name="Sharon I."/>
            <person name="Castelle C.J."/>
            <person name="Probst A.J."/>
            <person name="Thomas B.C."/>
            <person name="Singh A."/>
            <person name="Wilkins M.J."/>
            <person name="Karaoz U."/>
            <person name="Brodie E.L."/>
            <person name="Williams K.H."/>
            <person name="Hubbard S.S."/>
            <person name="Banfield J.F."/>
        </authorList>
    </citation>
    <scope>NUCLEOTIDE SEQUENCE [LARGE SCALE GENOMIC DNA]</scope>
</reference>
<dbReference type="AlphaFoldDB" id="A0A1F6M326"/>
<feature type="signal peptide" evidence="1">
    <location>
        <begin position="1"/>
        <end position="27"/>
    </location>
</feature>
<keyword evidence="1" id="KW-0732">Signal</keyword>
<evidence type="ECO:0000313" key="3">
    <source>
        <dbReference type="Proteomes" id="UP000178742"/>
    </source>
</evidence>
<organism evidence="2 3">
    <name type="scientific">Candidatus Magasanikbacteria bacterium RIFCSPHIGHO2_02_FULL_41_13</name>
    <dbReference type="NCBI Taxonomy" id="1798676"/>
    <lineage>
        <taxon>Bacteria</taxon>
        <taxon>Candidatus Magasanikiibacteriota</taxon>
    </lineage>
</organism>
<accession>A0A1F6M326</accession>
<evidence type="ECO:0000313" key="2">
    <source>
        <dbReference type="EMBL" id="OGH66016.1"/>
    </source>
</evidence>
<evidence type="ECO:0000256" key="1">
    <source>
        <dbReference type="SAM" id="SignalP"/>
    </source>
</evidence>
<dbReference type="EMBL" id="MFPX01000025">
    <property type="protein sequence ID" value="OGH66016.1"/>
    <property type="molecule type" value="Genomic_DNA"/>
</dbReference>